<evidence type="ECO:0000313" key="1">
    <source>
        <dbReference type="EMBL" id="MFD2965759.1"/>
    </source>
</evidence>
<proteinExistence type="predicted"/>
<name>A0ABW6BCI0_9SPHI</name>
<comment type="caution">
    <text evidence="1">The sequence shown here is derived from an EMBL/GenBank/DDBJ whole genome shotgun (WGS) entry which is preliminary data.</text>
</comment>
<evidence type="ECO:0008006" key="3">
    <source>
        <dbReference type="Google" id="ProtNLM"/>
    </source>
</evidence>
<evidence type="ECO:0000313" key="2">
    <source>
        <dbReference type="Proteomes" id="UP001597525"/>
    </source>
</evidence>
<dbReference type="EMBL" id="JBHUPB010000001">
    <property type="protein sequence ID" value="MFD2965759.1"/>
    <property type="molecule type" value="Genomic_DNA"/>
</dbReference>
<protein>
    <recommendedName>
        <fullName evidence="3">Peptidase S24/S26A/S26B/S26C domain-containing protein</fullName>
    </recommendedName>
</protein>
<sequence>MDAEKLVKIGDPIMIFRDRDNNPVVSYYLVGITEYPVGIAMYQYKNDLCTAAFLKDAAGRETLIEHNDDGQCAGVSDLRELYRIYRWAFE</sequence>
<organism evidence="1 2">
    <name type="scientific">Sphingobacterium bambusae</name>
    <dbReference type="NCBI Taxonomy" id="662858"/>
    <lineage>
        <taxon>Bacteria</taxon>
        <taxon>Pseudomonadati</taxon>
        <taxon>Bacteroidota</taxon>
        <taxon>Sphingobacteriia</taxon>
        <taxon>Sphingobacteriales</taxon>
        <taxon>Sphingobacteriaceae</taxon>
        <taxon>Sphingobacterium</taxon>
    </lineage>
</organism>
<keyword evidence="2" id="KW-1185">Reference proteome</keyword>
<accession>A0ABW6BCI0</accession>
<gene>
    <name evidence="1" type="ORF">ACFS7Y_00035</name>
</gene>
<reference evidence="2" key="1">
    <citation type="journal article" date="2019" name="Int. J. Syst. Evol. Microbiol.">
        <title>The Global Catalogue of Microorganisms (GCM) 10K type strain sequencing project: providing services to taxonomists for standard genome sequencing and annotation.</title>
        <authorList>
            <consortium name="The Broad Institute Genomics Platform"/>
            <consortium name="The Broad Institute Genome Sequencing Center for Infectious Disease"/>
            <person name="Wu L."/>
            <person name="Ma J."/>
        </authorList>
    </citation>
    <scope>NUCLEOTIDE SEQUENCE [LARGE SCALE GENOMIC DNA]</scope>
    <source>
        <strain evidence="2">KCTC 22814</strain>
    </source>
</reference>
<dbReference type="RefSeq" id="WP_320184639.1">
    <property type="nucleotide sequence ID" value="NZ_CP138332.1"/>
</dbReference>
<dbReference type="Proteomes" id="UP001597525">
    <property type="component" value="Unassembled WGS sequence"/>
</dbReference>